<feature type="region of interest" description="Disordered" evidence="1">
    <location>
        <begin position="538"/>
        <end position="557"/>
    </location>
</feature>
<evidence type="ECO:0000256" key="1">
    <source>
        <dbReference type="SAM" id="MobiDB-lite"/>
    </source>
</evidence>
<keyword evidence="3" id="KW-1185">Reference proteome</keyword>
<feature type="region of interest" description="Disordered" evidence="1">
    <location>
        <begin position="432"/>
        <end position="456"/>
    </location>
</feature>
<feature type="region of interest" description="Disordered" evidence="1">
    <location>
        <begin position="570"/>
        <end position="604"/>
    </location>
</feature>
<feature type="region of interest" description="Disordered" evidence="1">
    <location>
        <begin position="128"/>
        <end position="153"/>
    </location>
</feature>
<proteinExistence type="predicted"/>
<protein>
    <submittedName>
        <fullName evidence="2">Uncharacterized protein</fullName>
    </submittedName>
</protein>
<evidence type="ECO:0000313" key="2">
    <source>
        <dbReference type="EMBL" id="KAF8712944.1"/>
    </source>
</evidence>
<gene>
    <name evidence="2" type="ORF">HU200_028730</name>
</gene>
<sequence length="604" mass="66826">MVLSYKVQIFRPLFSSYLEPEGRQKSTHIDRLNIDREVVGLCRSSLASCCGASISMEGWNGYRRETVSSSRSGTIVSGLSTAYTSRSSGSRFSTFSAEAAAMHFASLGIHEELDLGIHVELDLGIHEELDGDNMDDREEAEEEEEEEETREDSIRRLVKELFSAPSGNCSIKRDDDMSVVERWVIASPKDGSSSAKELANEARSWIRSLHQIAQIISFTRLHFRDGAKLPIICEEQGKHVGVLCIPGPYHLTLVIQETMLKILTFVDILVAWDPNTTQDFLSMDGVVLPPYNKLISLLGVCDVLFEASYKILTQINRSTCAQVRRIENEMTILLAAYEDKLGEAIRSTMEKIRMMSMEDGNDSPIPLNPQGSLDIHKVTRSVMTCIRSPNISIITVSVTKSKAMWRDTYKYHGNHCCHLLLDDVLRRRAVRPRRSSRRAVPPAEPPSVPSRAAALRRRPAARRLEVAKWGTAGLVGSVVWREDKEDGQGRGSLARRRRRSTCEVPERERERERDPRERSTCDGIRLGVAVVVRLSPRHPPAQWNRWPPGCSSGATRSRSLHAAAPSYTAESAAAGCSSGATTGGGNGGSAPESAMGIGAKGIRV</sequence>
<evidence type="ECO:0000313" key="3">
    <source>
        <dbReference type="Proteomes" id="UP000636709"/>
    </source>
</evidence>
<dbReference type="Proteomes" id="UP000636709">
    <property type="component" value="Unassembled WGS sequence"/>
</dbReference>
<accession>A0A835BS45</accession>
<feature type="compositionally biased region" description="Basic and acidic residues" evidence="1">
    <location>
        <begin position="500"/>
        <end position="519"/>
    </location>
</feature>
<name>A0A835BS45_9POAL</name>
<reference evidence="2" key="1">
    <citation type="submission" date="2020-07" db="EMBL/GenBank/DDBJ databases">
        <title>Genome sequence and genetic diversity analysis of an under-domesticated orphan crop, white fonio (Digitaria exilis).</title>
        <authorList>
            <person name="Bennetzen J.L."/>
            <person name="Chen S."/>
            <person name="Ma X."/>
            <person name="Wang X."/>
            <person name="Yssel A.E.J."/>
            <person name="Chaluvadi S.R."/>
            <person name="Johnson M."/>
            <person name="Gangashetty P."/>
            <person name="Hamidou F."/>
            <person name="Sanogo M.D."/>
            <person name="Zwaenepoel A."/>
            <person name="Wallace J."/>
            <person name="Van De Peer Y."/>
            <person name="Van Deynze A."/>
        </authorList>
    </citation>
    <scope>NUCLEOTIDE SEQUENCE</scope>
    <source>
        <tissue evidence="2">Leaves</tissue>
    </source>
</reference>
<dbReference type="AlphaFoldDB" id="A0A835BS45"/>
<comment type="caution">
    <text evidence="2">The sequence shown here is derived from an EMBL/GenBank/DDBJ whole genome shotgun (WGS) entry which is preliminary data.</text>
</comment>
<feature type="compositionally biased region" description="Acidic residues" evidence="1">
    <location>
        <begin position="129"/>
        <end position="150"/>
    </location>
</feature>
<dbReference type="OrthoDB" id="10568226at2759"/>
<feature type="region of interest" description="Disordered" evidence="1">
    <location>
        <begin position="485"/>
        <end position="519"/>
    </location>
</feature>
<organism evidence="2 3">
    <name type="scientific">Digitaria exilis</name>
    <dbReference type="NCBI Taxonomy" id="1010633"/>
    <lineage>
        <taxon>Eukaryota</taxon>
        <taxon>Viridiplantae</taxon>
        <taxon>Streptophyta</taxon>
        <taxon>Embryophyta</taxon>
        <taxon>Tracheophyta</taxon>
        <taxon>Spermatophyta</taxon>
        <taxon>Magnoliopsida</taxon>
        <taxon>Liliopsida</taxon>
        <taxon>Poales</taxon>
        <taxon>Poaceae</taxon>
        <taxon>PACMAD clade</taxon>
        <taxon>Panicoideae</taxon>
        <taxon>Panicodae</taxon>
        <taxon>Paniceae</taxon>
        <taxon>Anthephorinae</taxon>
        <taxon>Digitaria</taxon>
    </lineage>
</organism>
<feature type="compositionally biased region" description="Low complexity" evidence="1">
    <location>
        <begin position="570"/>
        <end position="580"/>
    </location>
</feature>
<dbReference type="EMBL" id="JACEFO010001742">
    <property type="protein sequence ID" value="KAF8712944.1"/>
    <property type="molecule type" value="Genomic_DNA"/>
</dbReference>